<dbReference type="RefSeq" id="XP_033672881.1">
    <property type="nucleotide sequence ID" value="XM_033804412.1"/>
</dbReference>
<feature type="compositionally biased region" description="Basic and acidic residues" evidence="1">
    <location>
        <begin position="238"/>
        <end position="258"/>
    </location>
</feature>
<dbReference type="AlphaFoldDB" id="A0A6A6D1E6"/>
<dbReference type="GeneID" id="54557684"/>
<evidence type="ECO:0000256" key="1">
    <source>
        <dbReference type="SAM" id="MobiDB-lite"/>
    </source>
</evidence>
<evidence type="ECO:0000313" key="3">
    <source>
        <dbReference type="Proteomes" id="UP000799537"/>
    </source>
</evidence>
<feature type="region of interest" description="Disordered" evidence="1">
    <location>
        <begin position="412"/>
        <end position="476"/>
    </location>
</feature>
<feature type="compositionally biased region" description="Basic and acidic residues" evidence="1">
    <location>
        <begin position="288"/>
        <end position="302"/>
    </location>
</feature>
<feature type="region of interest" description="Disordered" evidence="1">
    <location>
        <begin position="157"/>
        <end position="359"/>
    </location>
</feature>
<accession>A0A6A6D1E6</accession>
<feature type="compositionally biased region" description="Low complexity" evidence="1">
    <location>
        <begin position="218"/>
        <end position="231"/>
    </location>
</feature>
<feature type="region of interest" description="Disordered" evidence="1">
    <location>
        <begin position="13"/>
        <end position="77"/>
    </location>
</feature>
<organism evidence="2 3">
    <name type="scientific">Zasmidium cellare ATCC 36951</name>
    <dbReference type="NCBI Taxonomy" id="1080233"/>
    <lineage>
        <taxon>Eukaryota</taxon>
        <taxon>Fungi</taxon>
        <taxon>Dikarya</taxon>
        <taxon>Ascomycota</taxon>
        <taxon>Pezizomycotina</taxon>
        <taxon>Dothideomycetes</taxon>
        <taxon>Dothideomycetidae</taxon>
        <taxon>Mycosphaerellales</taxon>
        <taxon>Mycosphaerellaceae</taxon>
        <taxon>Zasmidium</taxon>
    </lineage>
</organism>
<dbReference type="Proteomes" id="UP000799537">
    <property type="component" value="Unassembled WGS sequence"/>
</dbReference>
<reference evidence="2" key="1">
    <citation type="journal article" date="2020" name="Stud. Mycol.">
        <title>101 Dothideomycetes genomes: a test case for predicting lifestyles and emergence of pathogens.</title>
        <authorList>
            <person name="Haridas S."/>
            <person name="Albert R."/>
            <person name="Binder M."/>
            <person name="Bloem J."/>
            <person name="Labutti K."/>
            <person name="Salamov A."/>
            <person name="Andreopoulos B."/>
            <person name="Baker S."/>
            <person name="Barry K."/>
            <person name="Bills G."/>
            <person name="Bluhm B."/>
            <person name="Cannon C."/>
            <person name="Castanera R."/>
            <person name="Culley D."/>
            <person name="Daum C."/>
            <person name="Ezra D."/>
            <person name="Gonzalez J."/>
            <person name="Henrissat B."/>
            <person name="Kuo A."/>
            <person name="Liang C."/>
            <person name="Lipzen A."/>
            <person name="Lutzoni F."/>
            <person name="Magnuson J."/>
            <person name="Mondo S."/>
            <person name="Nolan M."/>
            <person name="Ohm R."/>
            <person name="Pangilinan J."/>
            <person name="Park H.-J."/>
            <person name="Ramirez L."/>
            <person name="Alfaro M."/>
            <person name="Sun H."/>
            <person name="Tritt A."/>
            <person name="Yoshinaga Y."/>
            <person name="Zwiers L.-H."/>
            <person name="Turgeon B."/>
            <person name="Goodwin S."/>
            <person name="Spatafora J."/>
            <person name="Crous P."/>
            <person name="Grigoriev I."/>
        </authorList>
    </citation>
    <scope>NUCLEOTIDE SEQUENCE</scope>
    <source>
        <strain evidence="2">ATCC 36951</strain>
    </source>
</reference>
<keyword evidence="3" id="KW-1185">Reference proteome</keyword>
<feature type="region of interest" description="Disordered" evidence="1">
    <location>
        <begin position="497"/>
        <end position="531"/>
    </location>
</feature>
<feature type="compositionally biased region" description="Polar residues" evidence="1">
    <location>
        <begin position="20"/>
        <end position="34"/>
    </location>
</feature>
<gene>
    <name evidence="2" type="ORF">M409DRAFT_18223</name>
</gene>
<feature type="compositionally biased region" description="Polar residues" evidence="1">
    <location>
        <begin position="174"/>
        <end position="186"/>
    </location>
</feature>
<feature type="compositionally biased region" description="Basic and acidic residues" evidence="1">
    <location>
        <begin position="157"/>
        <end position="167"/>
    </location>
</feature>
<feature type="compositionally biased region" description="Polar residues" evidence="1">
    <location>
        <begin position="347"/>
        <end position="359"/>
    </location>
</feature>
<dbReference type="EMBL" id="ML993582">
    <property type="protein sequence ID" value="KAF2171992.1"/>
    <property type="molecule type" value="Genomic_DNA"/>
</dbReference>
<sequence>MSCRSLLDVIQAPFTRNRHQSQSAQREAQPLSASRQKDQRQADAEATEQNLKAAKANAVRNAQQGLPANPEPLPGTWSGRLLGSLRGSLGSIWNTLTQANEADTAVSNGNATADNKSSGPGATVATSDGAMEIHTPQIATPSKIRQASRLELYSEDFLRSPQEERRASKVAAQGPSTDGKTSQMQRSVAERGDSCTLEEDTQHEDTKDCDDNADNATSSLSSLMMSGALSGRPSQQHSADEQVSHSDEPQNTNYHDDVVDNTGGSSPMPDVHQEGLNQEKSTEQAPDSDPRQSSNDHDDKTDKRRRSSSMLDVPAEPLNHHNATDESAADQDLPESTGACDDGADNAATSPPTSGALSEVSNGLELIDQLNTASRRSHDSYGKYSLRNPNVCDCDYSYAHTADCPLDSEGARVQTDDERRRTFPGRLGVPDDQDTALASSPSEQNDVDPTEEDEIQQSNNIDDAPGDTGAAQTPSSNVYEQNFQVNMVREIVYDHDPFPRFTEPSPYRSTRSLHDNWAQNGGDTGDLARAT</sequence>
<feature type="compositionally biased region" description="Acidic residues" evidence="1">
    <location>
        <begin position="445"/>
        <end position="455"/>
    </location>
</feature>
<feature type="compositionally biased region" description="Polar residues" evidence="1">
    <location>
        <begin position="275"/>
        <end position="285"/>
    </location>
</feature>
<evidence type="ECO:0000313" key="2">
    <source>
        <dbReference type="EMBL" id="KAF2171992.1"/>
    </source>
</evidence>
<protein>
    <submittedName>
        <fullName evidence="2">Uncharacterized protein</fullName>
    </submittedName>
</protein>
<name>A0A6A6D1E6_ZASCE</name>
<proteinExistence type="predicted"/>